<accession>A0ACC3AZG5</accession>
<protein>
    <submittedName>
        <fullName evidence="1">Endosome to Golgi transport protein</fullName>
    </submittedName>
</protein>
<organism evidence="1 2">
    <name type="scientific">Aspergillus melleus</name>
    <dbReference type="NCBI Taxonomy" id="138277"/>
    <lineage>
        <taxon>Eukaryota</taxon>
        <taxon>Fungi</taxon>
        <taxon>Dikarya</taxon>
        <taxon>Ascomycota</taxon>
        <taxon>Pezizomycotina</taxon>
        <taxon>Eurotiomycetes</taxon>
        <taxon>Eurotiomycetidae</taxon>
        <taxon>Eurotiales</taxon>
        <taxon>Aspergillaceae</taxon>
        <taxon>Aspergillus</taxon>
        <taxon>Aspergillus subgen. Circumdati</taxon>
    </lineage>
</organism>
<proteinExistence type="predicted"/>
<reference evidence="1 2" key="1">
    <citation type="journal article" date="2023" name="ACS Omega">
        <title>Identification of the Neoaspergillic Acid Biosynthesis Gene Cluster by Establishing an In Vitro CRISPR-Ribonucleoprotein Genetic System in Aspergillus melleus.</title>
        <authorList>
            <person name="Yuan B."/>
            <person name="Grau M.F."/>
            <person name="Murata R.M."/>
            <person name="Torok T."/>
            <person name="Venkateswaran K."/>
            <person name="Stajich J.E."/>
            <person name="Wang C.C.C."/>
        </authorList>
    </citation>
    <scope>NUCLEOTIDE SEQUENCE [LARGE SCALE GENOMIC DNA]</scope>
    <source>
        <strain evidence="1 2">IMV 1140</strain>
    </source>
</reference>
<dbReference type="Proteomes" id="UP001177260">
    <property type="component" value="Unassembled WGS sequence"/>
</dbReference>
<evidence type="ECO:0000313" key="1">
    <source>
        <dbReference type="EMBL" id="KAK1143323.1"/>
    </source>
</evidence>
<gene>
    <name evidence="1" type="primary">DOP1</name>
    <name evidence="1" type="ORF">N8T08_006850</name>
</gene>
<name>A0ACC3AZG5_9EURO</name>
<sequence>MSLDPSSFPRSNSPASSESSLTRSRLRAKEEPLRKDKNYRRYASSVERALSLFDTALQEWADYISFLSRLLKALQSHPPDLPIVPHKVLVAKRLAQCLNPSLPSGVHQKALEVYTYIFDLIKSDGLSQDLPLYLPGIAPTLTFASLTVRPLFLSLVETHVCGLEPWAIRPALKAIILALLPGLEEETSDDFEPTIRLVNKFRDISSQMDTNRPGVETTSSGQYFWQCLFLASITSPSRRSGVLAYLNRYLPKLGITDRRPSKTEANEDTPQDVLIAADSVVSPEPGLLIRCFASGLSDEQVLVQRNFLDLLVTHLPLSSPILQGRITDNDLRRLIIAAVGVVWRRDMSLNRRLWAWLMGPEPANDRPSFEGSSMTSERQTPAVGSQEISQSEYFSRFGLNPLIGGLLQMIEQDTRIPSEKTRPFRISLSLMDRWEVGGYIVPAVFLPIIRSVQAFESGAPKPQFDEVFRSASAFFDGVESGMIFSELLRLVDWKSGDLSHNYDQILSNLKLAQFILENFNVREEDMVLTHVPLLTLSVLVKMRELPKEDHSSMTEDQLQLLSNSLSKVMHALTGLITERAFSRKTTSDKGSNKSSTSQIDDSEALRKIHGFYDQSKGSLDLPPLPFAPKVLGGLIVSKAHELAISALDHHDVALPIHDKGPSEASHLVEQWLQDLSSIHKVFLILISRLEALFLRVGQSEADTEGLTISPDDHKESNYLLETLHSSLSAVSHNGWVALLTHTPPQVEKHKDARTSEDRAEAESLHSTFFQQTLKVVSGKIASAEQTSLDEVKLQQSALLVMRQLLLGPGAESIVESGIDAFLVDRLLHVLDAGGNIAIQGALIDTLLAALKVRFAQAYLPPPPPRPKHQRASSRERLTSPSILSFTSDKAERPPAVSILPQPPPHLLDCILKGISSPNSREIVERWTVLLCEVLPLYTGSIFQILLLLVECFCKEIQLSYASLQLAFKQTIKWREDRSEHATIALLAGLETCIATAHERLLFEETNTPAAKSPDQTHGFFGNMVSGVFSSDAGHNRPSAANNRLTVLLCFQDAVRLCFSIWSWGAVERSTLPQDAESVASFQYTSLRMRNRSRRILEHLFTAEALECLETLVEMWTKSDPDTSSLIFSLIHTLDGSRPKITIPAVFNAIYTRTNPSALDPSRKSTLSSSLTEAELAGFLVAYAKSLDDDVLDEIWADCTTFLRDVLSNPFPHRQILPRLVEFAAILGAKLDNTSFGDDRRMRRELGDVLLRLLTAIFTSKPLGLSQESGLMSRASLDHDNSSVPHMGPDDMLSILSLSMPAFTTTLGDSDRINSAVSGISTNVIAPLLRSRLFPNNVNHSFMALLQHIAKAPAAAKIWKKDISDAFNDPRFFGSQVDLVKDGWMNLLRQWVLADKDRLSELMARLPPPSTAGIMFGVGASAARLDADRKAQLNLRRIALLILCANNDYFVGELPGLLQKLEDLLGATISSSPSSNTRAEIFMVLRALTLKTSTNTLAPFWPIINTELQEAIAAIPLGLHQEVYNPCSLLQACKLLDTLLVLAPDDFQLLEWLYVTDTIDAIYPPDRWESTALADEISQGIGVRASPSPRTPTNPDETDNDPKKPGLTADWIRETAKDEIIERVLRPWFDQLSIHAFESTYSMGSPSLEVCQDDLLADLFNESTMAN</sequence>
<evidence type="ECO:0000313" key="2">
    <source>
        <dbReference type="Proteomes" id="UP001177260"/>
    </source>
</evidence>
<comment type="caution">
    <text evidence="1">The sequence shown here is derived from an EMBL/GenBank/DDBJ whole genome shotgun (WGS) entry which is preliminary data.</text>
</comment>
<dbReference type="EMBL" id="JAOPJF010000041">
    <property type="protein sequence ID" value="KAK1143323.1"/>
    <property type="molecule type" value="Genomic_DNA"/>
</dbReference>
<keyword evidence="2" id="KW-1185">Reference proteome</keyword>